<dbReference type="PROSITE" id="PS50949">
    <property type="entry name" value="HTH_GNTR"/>
    <property type="match status" value="1"/>
</dbReference>
<comment type="caution">
    <text evidence="7">The sequence shown here is derived from an EMBL/GenBank/DDBJ whole genome shotgun (WGS) entry which is preliminary data.</text>
</comment>
<gene>
    <name evidence="7" type="ORF">LMS43_13205</name>
</gene>
<accession>A0ABT8EM33</accession>
<dbReference type="InterPro" id="IPR036388">
    <property type="entry name" value="WH-like_DNA-bd_sf"/>
</dbReference>
<dbReference type="InterPro" id="IPR051446">
    <property type="entry name" value="HTH_trans_reg/aminotransferase"/>
</dbReference>
<evidence type="ECO:0000313" key="8">
    <source>
        <dbReference type="Proteomes" id="UP001168613"/>
    </source>
</evidence>
<name>A0ABT8EM33_9BURK</name>
<evidence type="ECO:0000256" key="1">
    <source>
        <dbReference type="ARBA" id="ARBA00005384"/>
    </source>
</evidence>
<comment type="similarity">
    <text evidence="1">In the C-terminal section; belongs to the class-I pyridoxal-phosphate-dependent aminotransferase family.</text>
</comment>
<dbReference type="RefSeq" id="WP_266123528.1">
    <property type="nucleotide sequence ID" value="NZ_JAJHNU010000004.1"/>
</dbReference>
<dbReference type="InterPro" id="IPR036390">
    <property type="entry name" value="WH_DNA-bd_sf"/>
</dbReference>
<keyword evidence="7" id="KW-0032">Aminotransferase</keyword>
<evidence type="ECO:0000313" key="7">
    <source>
        <dbReference type="EMBL" id="MDN4122245.1"/>
    </source>
</evidence>
<sequence length="458" mass="50823">MRPVYQIVGAIRADIEAGRLSAGTRLLSIRSGAARYGVSKNTMSDAYDRLVAQGLLVARPGSGYFVAETDTLNTGSLQPHVVQALDTVSLLREQLIRQHEVRVGDGRLPSSWARGLDKMVRNQVATNDTMDHGYGNPWGYEPLRDHIALMLRERGIKVGSERVLLTYGANHALDLVARYCLNPGDVVLVDSPGYYPLFGKLQYCNIQIVGVRRGVDGPDLAELELACKTHKPKLFFTQTLAHNPTGTSATLPVCHRILTLAEQHQFYVVEDDPFADILPVDSPRLATLDQLARVIYVGTFSKTLSAGVRVGYVTGPEKILSALCDLKMLTLVATSDWAERTVYDLIVRGQYLKHLRRLKVLVQRTQKQVYRALTELGLNVFSPPSGGFYLWVLLPSELDEAAFLSAAAQRSIFIAPGSIFMPDKRVARAMRVNIAYAMDERFLDFLRGWLRPVRGGRG</sequence>
<dbReference type="SUPFAM" id="SSF53383">
    <property type="entry name" value="PLP-dependent transferases"/>
    <property type="match status" value="1"/>
</dbReference>
<keyword evidence="4" id="KW-0238">DNA-binding</keyword>
<organism evidence="7 8">
    <name type="scientific">Alcaligenes endophyticus</name>
    <dbReference type="NCBI Taxonomy" id="1929088"/>
    <lineage>
        <taxon>Bacteria</taxon>
        <taxon>Pseudomonadati</taxon>
        <taxon>Pseudomonadota</taxon>
        <taxon>Betaproteobacteria</taxon>
        <taxon>Burkholderiales</taxon>
        <taxon>Alcaligenaceae</taxon>
        <taxon>Alcaligenes</taxon>
    </lineage>
</organism>
<dbReference type="SUPFAM" id="SSF46785">
    <property type="entry name" value="Winged helix' DNA-binding domain"/>
    <property type="match status" value="1"/>
</dbReference>
<dbReference type="InterPro" id="IPR015422">
    <property type="entry name" value="PyrdxlP-dep_Trfase_small"/>
</dbReference>
<keyword evidence="3" id="KW-0805">Transcription regulation</keyword>
<dbReference type="InterPro" id="IPR015421">
    <property type="entry name" value="PyrdxlP-dep_Trfase_major"/>
</dbReference>
<evidence type="ECO:0000256" key="5">
    <source>
        <dbReference type="ARBA" id="ARBA00023163"/>
    </source>
</evidence>
<dbReference type="Gene3D" id="3.90.1150.10">
    <property type="entry name" value="Aspartate Aminotransferase, domain 1"/>
    <property type="match status" value="1"/>
</dbReference>
<dbReference type="InterPro" id="IPR000524">
    <property type="entry name" value="Tscrpt_reg_HTH_GntR"/>
</dbReference>
<dbReference type="Proteomes" id="UP001168613">
    <property type="component" value="Unassembled WGS sequence"/>
</dbReference>
<dbReference type="Gene3D" id="1.10.10.10">
    <property type="entry name" value="Winged helix-like DNA-binding domain superfamily/Winged helix DNA-binding domain"/>
    <property type="match status" value="1"/>
</dbReference>
<dbReference type="CDD" id="cd00609">
    <property type="entry name" value="AAT_like"/>
    <property type="match status" value="1"/>
</dbReference>
<dbReference type="InterPro" id="IPR004839">
    <property type="entry name" value="Aminotransferase_I/II_large"/>
</dbReference>
<dbReference type="CDD" id="cd07377">
    <property type="entry name" value="WHTH_GntR"/>
    <property type="match status" value="1"/>
</dbReference>
<evidence type="ECO:0000259" key="6">
    <source>
        <dbReference type="PROSITE" id="PS50949"/>
    </source>
</evidence>
<dbReference type="Gene3D" id="3.40.640.10">
    <property type="entry name" value="Type I PLP-dependent aspartate aminotransferase-like (Major domain)"/>
    <property type="match status" value="1"/>
</dbReference>
<keyword evidence="5" id="KW-0804">Transcription</keyword>
<protein>
    <submittedName>
        <fullName evidence="7">PLP-dependent aminotransferase family protein</fullName>
    </submittedName>
</protein>
<keyword evidence="8" id="KW-1185">Reference proteome</keyword>
<reference evidence="7" key="1">
    <citation type="submission" date="2021-11" db="EMBL/GenBank/DDBJ databases">
        <title>Draft genome sequence of Alcaligenes endophyticus type strain CCUG 75668T.</title>
        <authorList>
            <person name="Salva-Serra F."/>
            <person name="Duran R.E."/>
            <person name="Seeger M."/>
            <person name="Moore E.R.B."/>
            <person name="Jaen-Luchoro D."/>
        </authorList>
    </citation>
    <scope>NUCLEOTIDE SEQUENCE</scope>
    <source>
        <strain evidence="7">CCUG 75668</strain>
    </source>
</reference>
<dbReference type="SMART" id="SM00345">
    <property type="entry name" value="HTH_GNTR"/>
    <property type="match status" value="1"/>
</dbReference>
<dbReference type="InterPro" id="IPR015424">
    <property type="entry name" value="PyrdxlP-dep_Trfase"/>
</dbReference>
<dbReference type="Pfam" id="PF00155">
    <property type="entry name" value="Aminotran_1_2"/>
    <property type="match status" value="1"/>
</dbReference>
<keyword evidence="2" id="KW-0663">Pyridoxal phosphate</keyword>
<dbReference type="GO" id="GO:0008483">
    <property type="term" value="F:transaminase activity"/>
    <property type="evidence" value="ECO:0007669"/>
    <property type="project" value="UniProtKB-KW"/>
</dbReference>
<evidence type="ECO:0000256" key="3">
    <source>
        <dbReference type="ARBA" id="ARBA00023015"/>
    </source>
</evidence>
<evidence type="ECO:0000256" key="2">
    <source>
        <dbReference type="ARBA" id="ARBA00022898"/>
    </source>
</evidence>
<dbReference type="Pfam" id="PF00392">
    <property type="entry name" value="GntR"/>
    <property type="match status" value="1"/>
</dbReference>
<dbReference type="EMBL" id="JAJHNU010000004">
    <property type="protein sequence ID" value="MDN4122245.1"/>
    <property type="molecule type" value="Genomic_DNA"/>
</dbReference>
<proteinExistence type="inferred from homology"/>
<dbReference type="PANTHER" id="PTHR46577:SF2">
    <property type="entry name" value="TRANSCRIPTIONAL REGULATORY PROTEIN"/>
    <property type="match status" value="1"/>
</dbReference>
<feature type="domain" description="HTH gntR-type" evidence="6">
    <location>
        <begin position="1"/>
        <end position="69"/>
    </location>
</feature>
<evidence type="ECO:0000256" key="4">
    <source>
        <dbReference type="ARBA" id="ARBA00023125"/>
    </source>
</evidence>
<dbReference type="PANTHER" id="PTHR46577">
    <property type="entry name" value="HTH-TYPE TRANSCRIPTIONAL REGULATORY PROTEIN GABR"/>
    <property type="match status" value="1"/>
</dbReference>
<keyword evidence="7" id="KW-0808">Transferase</keyword>